<feature type="compositionally biased region" description="Low complexity" evidence="6">
    <location>
        <begin position="121"/>
        <end position="131"/>
    </location>
</feature>
<feature type="region of interest" description="Disordered" evidence="6">
    <location>
        <begin position="250"/>
        <end position="313"/>
    </location>
</feature>
<dbReference type="Proteomes" id="UP000636479">
    <property type="component" value="Unassembled WGS sequence"/>
</dbReference>
<dbReference type="CDD" id="cd00086">
    <property type="entry name" value="homeodomain"/>
    <property type="match status" value="1"/>
</dbReference>
<evidence type="ECO:0000313" key="8">
    <source>
        <dbReference type="EMBL" id="KAF7315451.1"/>
    </source>
</evidence>
<dbReference type="InterPro" id="IPR001356">
    <property type="entry name" value="HD"/>
</dbReference>
<dbReference type="EMBL" id="JACAZF010000001">
    <property type="protein sequence ID" value="KAF7315451.1"/>
    <property type="molecule type" value="Genomic_DNA"/>
</dbReference>
<protein>
    <submittedName>
        <fullName evidence="8">Homeobox domain-containing protein</fullName>
    </submittedName>
</protein>
<dbReference type="PROSITE" id="PS50071">
    <property type="entry name" value="HOMEOBOX_2"/>
    <property type="match status" value="1"/>
</dbReference>
<proteinExistence type="predicted"/>
<dbReference type="OrthoDB" id="6159439at2759"/>
<feature type="compositionally biased region" description="Polar residues" evidence="6">
    <location>
        <begin position="66"/>
        <end position="83"/>
    </location>
</feature>
<reference evidence="8" key="1">
    <citation type="submission" date="2020-05" db="EMBL/GenBank/DDBJ databases">
        <title>Mycena genomes resolve the evolution of fungal bioluminescence.</title>
        <authorList>
            <person name="Tsai I.J."/>
        </authorList>
    </citation>
    <scope>NUCLEOTIDE SEQUENCE</scope>
    <source>
        <strain evidence="8">171206Taipei</strain>
    </source>
</reference>
<feature type="compositionally biased region" description="Polar residues" evidence="6">
    <location>
        <begin position="250"/>
        <end position="273"/>
    </location>
</feature>
<gene>
    <name evidence="8" type="ORF">MIND_00060000</name>
</gene>
<dbReference type="GO" id="GO:0003677">
    <property type="term" value="F:DNA binding"/>
    <property type="evidence" value="ECO:0007669"/>
    <property type="project" value="UniProtKB-UniRule"/>
</dbReference>
<dbReference type="SUPFAM" id="SSF46689">
    <property type="entry name" value="Homeodomain-like"/>
    <property type="match status" value="1"/>
</dbReference>
<dbReference type="GO" id="GO:0005634">
    <property type="term" value="C:nucleus"/>
    <property type="evidence" value="ECO:0007669"/>
    <property type="project" value="UniProtKB-SubCell"/>
</dbReference>
<dbReference type="InterPro" id="IPR009057">
    <property type="entry name" value="Homeodomain-like_sf"/>
</dbReference>
<sequence length="313" mass="35275">MATREDRYYSSTRARTPGAEQGGAFFQTGQGGRTLLPPIDSAFPISHFPVPPQSQYSQQRRYDYNQPYNNQWGNQAAMSSTPQPTFPYYDDGRYSNQQAYSGMYIPRPATTAPHHHDTRKLPPLSTHSSSPPRDERWAPSSYGTTGSHGPPPPYTGHIRSPTASYPASYNPPSYPAASSYPYQVGVTPPSRPTQYLALWSPPPGSSNSATRFTILNETYARTAFPSTEERQRLAKQLDMSPRSVQIWFQNKRQSTRQTNRQSSTPHQSFSMASDEQLLDEMESPTSQLPSSSHRRMRSQEDALDLRPWPSRGY</sequence>
<feature type="region of interest" description="Disordered" evidence="6">
    <location>
        <begin position="105"/>
        <end position="163"/>
    </location>
</feature>
<dbReference type="InterPro" id="IPR017970">
    <property type="entry name" value="Homeobox_CS"/>
</dbReference>
<dbReference type="SMART" id="SM00389">
    <property type="entry name" value="HOX"/>
    <property type="match status" value="1"/>
</dbReference>
<evidence type="ECO:0000313" key="9">
    <source>
        <dbReference type="Proteomes" id="UP000636479"/>
    </source>
</evidence>
<dbReference type="AlphaFoldDB" id="A0A8H6WG47"/>
<accession>A0A8H6WG47</accession>
<evidence type="ECO:0000256" key="6">
    <source>
        <dbReference type="SAM" id="MobiDB-lite"/>
    </source>
</evidence>
<keyword evidence="9" id="KW-1185">Reference proteome</keyword>
<evidence type="ECO:0000256" key="4">
    <source>
        <dbReference type="PROSITE-ProRule" id="PRU00108"/>
    </source>
</evidence>
<keyword evidence="3 4" id="KW-0539">Nucleus</keyword>
<evidence type="ECO:0000256" key="2">
    <source>
        <dbReference type="ARBA" id="ARBA00023155"/>
    </source>
</evidence>
<feature type="region of interest" description="Disordered" evidence="6">
    <location>
        <begin position="1"/>
        <end position="88"/>
    </location>
</feature>
<feature type="DNA-binding region" description="Homeobox" evidence="4">
    <location>
        <begin position="217"/>
        <end position="259"/>
    </location>
</feature>
<evidence type="ECO:0000256" key="1">
    <source>
        <dbReference type="ARBA" id="ARBA00023125"/>
    </source>
</evidence>
<dbReference type="Gene3D" id="1.10.10.60">
    <property type="entry name" value="Homeodomain-like"/>
    <property type="match status" value="1"/>
</dbReference>
<name>A0A8H6WG47_9AGAR</name>
<keyword evidence="2 4" id="KW-0371">Homeobox</keyword>
<feature type="compositionally biased region" description="Low complexity" evidence="6">
    <location>
        <begin position="18"/>
        <end position="28"/>
    </location>
</feature>
<evidence type="ECO:0000256" key="3">
    <source>
        <dbReference type="ARBA" id="ARBA00023242"/>
    </source>
</evidence>
<organism evidence="8 9">
    <name type="scientific">Mycena indigotica</name>
    <dbReference type="NCBI Taxonomy" id="2126181"/>
    <lineage>
        <taxon>Eukaryota</taxon>
        <taxon>Fungi</taxon>
        <taxon>Dikarya</taxon>
        <taxon>Basidiomycota</taxon>
        <taxon>Agaricomycotina</taxon>
        <taxon>Agaricomycetes</taxon>
        <taxon>Agaricomycetidae</taxon>
        <taxon>Agaricales</taxon>
        <taxon>Marasmiineae</taxon>
        <taxon>Mycenaceae</taxon>
        <taxon>Mycena</taxon>
    </lineage>
</organism>
<dbReference type="Pfam" id="PF00046">
    <property type="entry name" value="Homeodomain"/>
    <property type="match status" value="1"/>
</dbReference>
<comment type="caution">
    <text evidence="8">The sequence shown here is derived from an EMBL/GenBank/DDBJ whole genome shotgun (WGS) entry which is preliminary data.</text>
</comment>
<dbReference type="GO" id="GO:0000981">
    <property type="term" value="F:DNA-binding transcription factor activity, RNA polymerase II-specific"/>
    <property type="evidence" value="ECO:0007669"/>
    <property type="project" value="InterPro"/>
</dbReference>
<evidence type="ECO:0000259" key="7">
    <source>
        <dbReference type="PROSITE" id="PS50071"/>
    </source>
</evidence>
<feature type="domain" description="Homeobox" evidence="7">
    <location>
        <begin position="215"/>
        <end position="258"/>
    </location>
</feature>
<keyword evidence="1 4" id="KW-0238">DNA-binding</keyword>
<comment type="subcellular location">
    <subcellularLocation>
        <location evidence="4 5">Nucleus</location>
    </subcellularLocation>
</comment>
<dbReference type="GeneID" id="59340080"/>
<dbReference type="RefSeq" id="XP_037225474.1">
    <property type="nucleotide sequence ID" value="XM_037357564.1"/>
</dbReference>
<dbReference type="PROSITE" id="PS00027">
    <property type="entry name" value="HOMEOBOX_1"/>
    <property type="match status" value="1"/>
</dbReference>
<evidence type="ECO:0000256" key="5">
    <source>
        <dbReference type="RuleBase" id="RU000682"/>
    </source>
</evidence>